<dbReference type="SUPFAM" id="SSF47954">
    <property type="entry name" value="Cyclin-like"/>
    <property type="match status" value="2"/>
</dbReference>
<dbReference type="Proteomes" id="UP001519460">
    <property type="component" value="Unassembled WGS sequence"/>
</dbReference>
<comment type="caution">
    <text evidence="6">The sequence shown here is derived from an EMBL/GenBank/DDBJ whole genome shotgun (WGS) entry which is preliminary data.</text>
</comment>
<evidence type="ECO:0000256" key="2">
    <source>
        <dbReference type="RuleBase" id="RU000383"/>
    </source>
</evidence>
<dbReference type="EMBL" id="JACVVK020000029">
    <property type="protein sequence ID" value="KAK7501860.1"/>
    <property type="molecule type" value="Genomic_DNA"/>
</dbReference>
<dbReference type="AlphaFoldDB" id="A0ABD0LQL5"/>
<organism evidence="6 7">
    <name type="scientific">Batillaria attramentaria</name>
    <dbReference type="NCBI Taxonomy" id="370345"/>
    <lineage>
        <taxon>Eukaryota</taxon>
        <taxon>Metazoa</taxon>
        <taxon>Spiralia</taxon>
        <taxon>Lophotrochozoa</taxon>
        <taxon>Mollusca</taxon>
        <taxon>Gastropoda</taxon>
        <taxon>Caenogastropoda</taxon>
        <taxon>Sorbeoconcha</taxon>
        <taxon>Cerithioidea</taxon>
        <taxon>Batillariidae</taxon>
        <taxon>Batillaria</taxon>
    </lineage>
</organism>
<dbReference type="CDD" id="cd20589">
    <property type="entry name" value="CYCLIN_CCNL1_rpt1"/>
    <property type="match status" value="1"/>
</dbReference>
<evidence type="ECO:0000313" key="6">
    <source>
        <dbReference type="EMBL" id="KAK7501860.1"/>
    </source>
</evidence>
<feature type="domain" description="Cyclin-like" evidence="4">
    <location>
        <begin position="168"/>
        <end position="252"/>
    </location>
</feature>
<accession>A0ABD0LQL5</accession>
<feature type="compositionally biased region" description="Polar residues" evidence="3">
    <location>
        <begin position="287"/>
        <end position="304"/>
    </location>
</feature>
<dbReference type="Gene3D" id="1.10.472.10">
    <property type="entry name" value="Cyclin-like"/>
    <property type="match status" value="2"/>
</dbReference>
<keyword evidence="1 2" id="KW-0195">Cyclin</keyword>
<feature type="region of interest" description="Disordered" evidence="3">
    <location>
        <begin position="275"/>
        <end position="470"/>
    </location>
</feature>
<keyword evidence="7" id="KW-1185">Reference proteome</keyword>
<proteinExistence type="inferred from homology"/>
<dbReference type="FunFam" id="1.10.472.10:FF:000016">
    <property type="entry name" value="cyclin-L1 isoform X1"/>
    <property type="match status" value="1"/>
</dbReference>
<evidence type="ECO:0000256" key="3">
    <source>
        <dbReference type="SAM" id="MobiDB-lite"/>
    </source>
</evidence>
<dbReference type="PIRSF" id="PIRSF036580">
    <property type="entry name" value="Cyclin_L"/>
    <property type="match status" value="1"/>
</dbReference>
<dbReference type="FunFam" id="1.10.472.10:FF:000031">
    <property type="entry name" value="cyclin-L1-1-like isoform X1"/>
    <property type="match status" value="1"/>
</dbReference>
<dbReference type="InterPro" id="IPR013763">
    <property type="entry name" value="Cyclin-like_dom"/>
</dbReference>
<name>A0ABD0LQL5_9CAEN</name>
<evidence type="ECO:0000313" key="7">
    <source>
        <dbReference type="Proteomes" id="UP001519460"/>
    </source>
</evidence>
<reference evidence="6 7" key="1">
    <citation type="journal article" date="2023" name="Sci. Data">
        <title>Genome assembly of the Korean intertidal mud-creeper Batillaria attramentaria.</title>
        <authorList>
            <person name="Patra A.K."/>
            <person name="Ho P.T."/>
            <person name="Jun S."/>
            <person name="Lee S.J."/>
            <person name="Kim Y."/>
            <person name="Won Y.J."/>
        </authorList>
    </citation>
    <scope>NUCLEOTIDE SEQUENCE [LARGE SCALE GENOMIC DNA]</scope>
    <source>
        <strain evidence="6">Wonlab-2016</strain>
    </source>
</reference>
<dbReference type="InterPro" id="IPR006671">
    <property type="entry name" value="Cyclin_N"/>
</dbReference>
<evidence type="ECO:0000256" key="1">
    <source>
        <dbReference type="ARBA" id="ARBA00023127"/>
    </source>
</evidence>
<dbReference type="InterPro" id="IPR043198">
    <property type="entry name" value="Cyclin/Ssn8"/>
</dbReference>
<dbReference type="InterPro" id="IPR036915">
    <property type="entry name" value="Cyclin-like_sf"/>
</dbReference>
<dbReference type="PANTHER" id="PTHR10026">
    <property type="entry name" value="CYCLIN"/>
    <property type="match status" value="1"/>
</dbReference>
<protein>
    <recommendedName>
        <fullName evidence="8">Cyclin-L1</fullName>
    </recommendedName>
</protein>
<feature type="compositionally biased region" description="Low complexity" evidence="3">
    <location>
        <begin position="360"/>
        <end position="370"/>
    </location>
</feature>
<feature type="domain" description="Cyclin C-terminal" evidence="5">
    <location>
        <begin position="164"/>
        <end position="287"/>
    </location>
</feature>
<feature type="compositionally biased region" description="Basic residues" evidence="3">
    <location>
        <begin position="403"/>
        <end position="439"/>
    </location>
</feature>
<dbReference type="SMART" id="SM01332">
    <property type="entry name" value="Cyclin_C"/>
    <property type="match status" value="1"/>
</dbReference>
<comment type="similarity">
    <text evidence="2">Belongs to the cyclin family.</text>
</comment>
<evidence type="ECO:0008006" key="8">
    <source>
        <dbReference type="Google" id="ProtNLM"/>
    </source>
</evidence>
<gene>
    <name evidence="6" type="ORF">BaRGS_00006946</name>
</gene>
<dbReference type="CDD" id="cd20533">
    <property type="entry name" value="CYCLIN_CCNL_rpt2"/>
    <property type="match status" value="1"/>
</dbReference>
<dbReference type="InterPro" id="IPR004367">
    <property type="entry name" value="Cyclin_C-dom"/>
</dbReference>
<feature type="compositionally biased region" description="Basic and acidic residues" evidence="3">
    <location>
        <begin position="391"/>
        <end position="402"/>
    </location>
</feature>
<evidence type="ECO:0000259" key="4">
    <source>
        <dbReference type="SMART" id="SM00385"/>
    </source>
</evidence>
<sequence length="470" mass="54149">MADMGTTLPRDFSRVVLTLENVLIPEDKLNVTPSMLDGLDKETETDLRVLGCELIQTAGILLKLPQTAMATGQVVFQRFYYSKSFVKHNMEVLAMACINLASKIEESPRRIRDVINVFHHVKQVRNKRTIHPMVLDQNYINLKNQVIKAERRVLKELGFCVHVKHPHKIIVSYLQVLEHIDNPKLVQSSWNYMNDSLRTDVLVRYQPEAVACACIFLAARRLQVPLPSNPPWYELFRVDRLDIEAICMALLHLYARAKPNYDQLEKIVEEAKKQQVEAKQRAKSGAPSGNGTPNSGSRANSPKNVSPRPSLLPSVKKIKMEDDTRSDNGSSFSEKMNHKQKRRHDDSDASRSTRSKSRSRTSGSSRSGSGSPPPKRSRGPRSPSRHHKKDKYQDLDDRYSKDKRSHKRKRHARSRSLSRSPPRHSSSKSSSKKYYKEKRRSYTPDKSHRSRKHRNGHRDSPRDRYDKHRR</sequence>
<feature type="domain" description="Cyclin-like" evidence="4">
    <location>
        <begin position="53"/>
        <end position="155"/>
    </location>
</feature>
<dbReference type="Pfam" id="PF00134">
    <property type="entry name" value="Cyclin_N"/>
    <property type="match status" value="1"/>
</dbReference>
<feature type="compositionally biased region" description="Basic residues" evidence="3">
    <location>
        <begin position="375"/>
        <end position="390"/>
    </location>
</feature>
<dbReference type="SMART" id="SM00385">
    <property type="entry name" value="CYCLIN"/>
    <property type="match status" value="2"/>
</dbReference>
<evidence type="ECO:0000259" key="5">
    <source>
        <dbReference type="SMART" id="SM01332"/>
    </source>
</evidence>
<feature type="compositionally biased region" description="Basic and acidic residues" evidence="3">
    <location>
        <begin position="457"/>
        <end position="470"/>
    </location>
</feature>